<keyword evidence="3" id="KW-1185">Reference proteome</keyword>
<accession>A0A836CFV1</accession>
<dbReference type="AlphaFoldDB" id="A0A836CFV1"/>
<protein>
    <submittedName>
        <fullName evidence="2">Uncharacterized protein</fullName>
    </submittedName>
</protein>
<evidence type="ECO:0000313" key="3">
    <source>
        <dbReference type="Proteomes" id="UP000664859"/>
    </source>
</evidence>
<sequence length="103" mass="10801">MARLRRAAVGNLHLCLLLARSGRTAIARPLPPPPLACHCCVSALCLHAIPPLMYASALGRRVPSHPAPLAAPAARARRARVQRTHAAAAPPYSLIGRGAPLRG</sequence>
<feature type="chain" id="PRO_5032615912" evidence="1">
    <location>
        <begin position="28"/>
        <end position="103"/>
    </location>
</feature>
<comment type="caution">
    <text evidence="2">The sequence shown here is derived from an EMBL/GenBank/DDBJ whole genome shotgun (WGS) entry which is preliminary data.</text>
</comment>
<organism evidence="2 3">
    <name type="scientific">Tribonema minus</name>
    <dbReference type="NCBI Taxonomy" id="303371"/>
    <lineage>
        <taxon>Eukaryota</taxon>
        <taxon>Sar</taxon>
        <taxon>Stramenopiles</taxon>
        <taxon>Ochrophyta</taxon>
        <taxon>PX clade</taxon>
        <taxon>Xanthophyceae</taxon>
        <taxon>Tribonematales</taxon>
        <taxon>Tribonemataceae</taxon>
        <taxon>Tribonema</taxon>
    </lineage>
</organism>
<name>A0A836CFV1_9STRA</name>
<evidence type="ECO:0000313" key="2">
    <source>
        <dbReference type="EMBL" id="KAG5184317.1"/>
    </source>
</evidence>
<dbReference type="EMBL" id="JAFCMP010000168">
    <property type="protein sequence ID" value="KAG5184317.1"/>
    <property type="molecule type" value="Genomic_DNA"/>
</dbReference>
<evidence type="ECO:0000256" key="1">
    <source>
        <dbReference type="SAM" id="SignalP"/>
    </source>
</evidence>
<reference evidence="2" key="1">
    <citation type="submission" date="2021-02" db="EMBL/GenBank/DDBJ databases">
        <title>First Annotated Genome of the Yellow-green Alga Tribonema minus.</title>
        <authorList>
            <person name="Mahan K.M."/>
        </authorList>
    </citation>
    <scope>NUCLEOTIDE SEQUENCE</scope>
    <source>
        <strain evidence="2">UTEX B ZZ1240</strain>
    </source>
</reference>
<gene>
    <name evidence="2" type="ORF">JKP88DRAFT_219744</name>
</gene>
<dbReference type="Proteomes" id="UP000664859">
    <property type="component" value="Unassembled WGS sequence"/>
</dbReference>
<keyword evidence="1" id="KW-0732">Signal</keyword>
<proteinExistence type="predicted"/>
<feature type="signal peptide" evidence="1">
    <location>
        <begin position="1"/>
        <end position="27"/>
    </location>
</feature>